<evidence type="ECO:0000259" key="9">
    <source>
        <dbReference type="PROSITE" id="PS51839"/>
    </source>
</evidence>
<dbReference type="GO" id="GO:0016491">
    <property type="term" value="F:oxidoreductase activity"/>
    <property type="evidence" value="ECO:0007669"/>
    <property type="project" value="InterPro"/>
</dbReference>
<keyword evidence="3" id="KW-0004">4Fe-4S</keyword>
<name>A0A3S2U7J0_9BURK</name>
<feature type="domain" description="4Fe-4S His(Cys)3-ligated-type" evidence="9">
    <location>
        <begin position="79"/>
        <end position="118"/>
    </location>
</feature>
<dbReference type="AlphaFoldDB" id="A0A3S2U7J0"/>
<evidence type="ECO:0000256" key="5">
    <source>
        <dbReference type="ARBA" id="ARBA00023004"/>
    </source>
</evidence>
<comment type="cofactor">
    <cofactor evidence="1">
        <name>[4Fe-4S] cluster</name>
        <dbReference type="ChEBI" id="CHEBI:49883"/>
    </cofactor>
</comment>
<feature type="domain" description="2Fe-2S ferredoxin-type" evidence="8">
    <location>
        <begin position="1"/>
        <end position="79"/>
    </location>
</feature>
<evidence type="ECO:0000256" key="3">
    <source>
        <dbReference type="ARBA" id="ARBA00022485"/>
    </source>
</evidence>
<dbReference type="InterPro" id="IPR001041">
    <property type="entry name" value="2Fe-2S_ferredoxin-type"/>
</dbReference>
<dbReference type="PROSITE" id="PS00642">
    <property type="entry name" value="COMPLEX1_75K_2"/>
    <property type="match status" value="1"/>
</dbReference>
<dbReference type="GO" id="GO:0016020">
    <property type="term" value="C:membrane"/>
    <property type="evidence" value="ECO:0007669"/>
    <property type="project" value="InterPro"/>
</dbReference>
<comment type="caution">
    <text evidence="10">The sequence shown here is derived from an EMBL/GenBank/DDBJ whole genome shotgun (WGS) entry which is preliminary data.</text>
</comment>
<reference evidence="10 11" key="1">
    <citation type="submission" date="2019-01" db="EMBL/GenBank/DDBJ databases">
        <authorList>
            <person name="Chen W.-M."/>
        </authorList>
    </citation>
    <scope>NUCLEOTIDE SEQUENCE [LARGE SCALE GENOMIC DNA]</scope>
    <source>
        <strain evidence="10 11">ICH-3</strain>
    </source>
</reference>
<accession>A0A3S2U7J0</accession>
<evidence type="ECO:0000259" key="8">
    <source>
        <dbReference type="PROSITE" id="PS51085"/>
    </source>
</evidence>
<proteinExistence type="inferred from homology"/>
<feature type="compositionally biased region" description="Basic and acidic residues" evidence="7">
    <location>
        <begin position="221"/>
        <end position="237"/>
    </location>
</feature>
<dbReference type="SUPFAM" id="SSF54292">
    <property type="entry name" value="2Fe-2S ferredoxin-like"/>
    <property type="match status" value="1"/>
</dbReference>
<keyword evidence="4" id="KW-0479">Metal-binding</keyword>
<dbReference type="EMBL" id="SACT01000006">
    <property type="protein sequence ID" value="RVT50130.1"/>
    <property type="molecule type" value="Genomic_DNA"/>
</dbReference>
<protein>
    <submittedName>
        <fullName evidence="10">2Fe-2S iron-sulfur cluster binding domain-containing protein</fullName>
    </submittedName>
</protein>
<dbReference type="OrthoDB" id="9810782at2"/>
<gene>
    <name evidence="10" type="ORF">ENE75_17645</name>
</gene>
<dbReference type="Gene3D" id="3.10.20.740">
    <property type="match status" value="1"/>
</dbReference>
<dbReference type="Proteomes" id="UP000288178">
    <property type="component" value="Unassembled WGS sequence"/>
</dbReference>
<evidence type="ECO:0000256" key="7">
    <source>
        <dbReference type="SAM" id="MobiDB-lite"/>
    </source>
</evidence>
<dbReference type="RefSeq" id="WP_128199640.1">
    <property type="nucleotide sequence ID" value="NZ_SACT01000006.1"/>
</dbReference>
<dbReference type="Gene3D" id="3.30.70.20">
    <property type="match status" value="1"/>
</dbReference>
<comment type="similarity">
    <text evidence="2">Belongs to the complex I 75 kDa subunit family.</text>
</comment>
<dbReference type="CDD" id="cd00207">
    <property type="entry name" value="fer2"/>
    <property type="match status" value="1"/>
</dbReference>
<dbReference type="InterPro" id="IPR054351">
    <property type="entry name" value="NADH_UbQ_OxRdtase_ferredoxin"/>
</dbReference>
<dbReference type="Pfam" id="PF13510">
    <property type="entry name" value="Fer2_4"/>
    <property type="match status" value="1"/>
</dbReference>
<dbReference type="GO" id="GO:0046872">
    <property type="term" value="F:metal ion binding"/>
    <property type="evidence" value="ECO:0007669"/>
    <property type="project" value="UniProtKB-KW"/>
</dbReference>
<dbReference type="GO" id="GO:0042773">
    <property type="term" value="P:ATP synthesis coupled electron transport"/>
    <property type="evidence" value="ECO:0007669"/>
    <property type="project" value="InterPro"/>
</dbReference>
<dbReference type="InterPro" id="IPR036010">
    <property type="entry name" value="2Fe-2S_ferredoxin-like_sf"/>
</dbReference>
<dbReference type="GO" id="GO:0008137">
    <property type="term" value="F:NADH dehydrogenase (ubiquinone) activity"/>
    <property type="evidence" value="ECO:0007669"/>
    <property type="project" value="InterPro"/>
</dbReference>
<organism evidence="10 11">
    <name type="scientific">Rubrivivax albus</name>
    <dbReference type="NCBI Taxonomy" id="2499835"/>
    <lineage>
        <taxon>Bacteria</taxon>
        <taxon>Pseudomonadati</taxon>
        <taxon>Pseudomonadota</taxon>
        <taxon>Betaproteobacteria</taxon>
        <taxon>Burkholderiales</taxon>
        <taxon>Sphaerotilaceae</taxon>
        <taxon>Rubrivivax</taxon>
    </lineage>
</organism>
<evidence type="ECO:0000256" key="4">
    <source>
        <dbReference type="ARBA" id="ARBA00022723"/>
    </source>
</evidence>
<dbReference type="GO" id="GO:0051539">
    <property type="term" value="F:4 iron, 4 sulfur cluster binding"/>
    <property type="evidence" value="ECO:0007669"/>
    <property type="project" value="UniProtKB-KW"/>
</dbReference>
<dbReference type="Pfam" id="PF22117">
    <property type="entry name" value="Fer4_Nqo3"/>
    <property type="match status" value="1"/>
</dbReference>
<evidence type="ECO:0000313" key="10">
    <source>
        <dbReference type="EMBL" id="RVT50130.1"/>
    </source>
</evidence>
<feature type="region of interest" description="Disordered" evidence="7">
    <location>
        <begin position="217"/>
        <end position="237"/>
    </location>
</feature>
<dbReference type="SMART" id="SM00929">
    <property type="entry name" value="NADH-G_4Fe-4S_3"/>
    <property type="match status" value="1"/>
</dbReference>
<evidence type="ECO:0000313" key="11">
    <source>
        <dbReference type="Proteomes" id="UP000288178"/>
    </source>
</evidence>
<sequence>MDEPSRFMLDGTALPFEEGDTVMAAAARAGRDIPHLCWHSALGPSGACRLCTVRVDGRLASACTTRVAAGQVVESETDDLHERRRLLVQLLFTEGNHFCPGCEKSGDCRLQDAGYALGVTGPGFEEFFPRHAVDASHPDVWLDFNRCILCKLCVRASWEVDGKGVFQIGGHGTGTHVVVNSGSGLLADSALAANDMAAGICPVGAIGPKRRGYAVPIGQRAVDRREPADRERSGEGP</sequence>
<dbReference type="PROSITE" id="PS51085">
    <property type="entry name" value="2FE2S_FER_2"/>
    <property type="match status" value="1"/>
</dbReference>
<evidence type="ECO:0000256" key="1">
    <source>
        <dbReference type="ARBA" id="ARBA00001966"/>
    </source>
</evidence>
<evidence type="ECO:0000256" key="6">
    <source>
        <dbReference type="ARBA" id="ARBA00023014"/>
    </source>
</evidence>
<dbReference type="Pfam" id="PF10588">
    <property type="entry name" value="NADH-G_4Fe-4S_3"/>
    <property type="match status" value="1"/>
</dbReference>
<dbReference type="PROSITE" id="PS00641">
    <property type="entry name" value="COMPLEX1_75K_1"/>
    <property type="match status" value="1"/>
</dbReference>
<keyword evidence="6" id="KW-0411">Iron-sulfur</keyword>
<keyword evidence="5" id="KW-0408">Iron</keyword>
<keyword evidence="11" id="KW-1185">Reference proteome</keyword>
<dbReference type="InterPro" id="IPR019574">
    <property type="entry name" value="NADH_UbQ_OxRdtase_Gsu_4Fe4S-bd"/>
</dbReference>
<evidence type="ECO:0000256" key="2">
    <source>
        <dbReference type="ARBA" id="ARBA00005404"/>
    </source>
</evidence>
<dbReference type="PROSITE" id="PS51839">
    <property type="entry name" value="4FE4S_HC3"/>
    <property type="match status" value="1"/>
</dbReference>
<dbReference type="InterPro" id="IPR000283">
    <property type="entry name" value="NADH_UbQ_OxRdtase_75kDa_su_CS"/>
</dbReference>